<dbReference type="PROSITE" id="PS50157">
    <property type="entry name" value="ZINC_FINGER_C2H2_2"/>
    <property type="match status" value="1"/>
</dbReference>
<dbReference type="GO" id="GO:0005634">
    <property type="term" value="C:nucleus"/>
    <property type="evidence" value="ECO:0007669"/>
    <property type="project" value="UniProtKB-SubCell"/>
</dbReference>
<accession>A0A8H4Q0Y3</accession>
<evidence type="ECO:0000256" key="9">
    <source>
        <dbReference type="SAM" id="MobiDB-lite"/>
    </source>
</evidence>
<keyword evidence="3 8" id="KW-0863">Zinc-finger</keyword>
<keyword evidence="4" id="KW-0862">Zinc</keyword>
<evidence type="ECO:0000313" key="12">
    <source>
        <dbReference type="Proteomes" id="UP000562929"/>
    </source>
</evidence>
<evidence type="ECO:0000256" key="7">
    <source>
        <dbReference type="ARBA" id="ARBA00023242"/>
    </source>
</evidence>
<name>A0A8H4Q0Y3_9HYPO</name>
<dbReference type="PANTHER" id="PTHR46179:SF13">
    <property type="entry name" value="C2H2-TYPE DOMAIN-CONTAINING PROTEIN"/>
    <property type="match status" value="1"/>
</dbReference>
<feature type="region of interest" description="Disordered" evidence="9">
    <location>
        <begin position="568"/>
        <end position="588"/>
    </location>
</feature>
<feature type="domain" description="C2H2-type" evidence="10">
    <location>
        <begin position="457"/>
        <end position="486"/>
    </location>
</feature>
<evidence type="ECO:0000256" key="2">
    <source>
        <dbReference type="ARBA" id="ARBA00022723"/>
    </source>
</evidence>
<dbReference type="OrthoDB" id="9368434at2759"/>
<dbReference type="PROSITE" id="PS00028">
    <property type="entry name" value="ZINC_FINGER_C2H2_1"/>
    <property type="match status" value="1"/>
</dbReference>
<dbReference type="InterPro" id="IPR051061">
    <property type="entry name" value="Zinc_finger_trans_reg"/>
</dbReference>
<dbReference type="AlphaFoldDB" id="A0A8H4Q0Y3"/>
<dbReference type="GO" id="GO:0006357">
    <property type="term" value="P:regulation of transcription by RNA polymerase II"/>
    <property type="evidence" value="ECO:0007669"/>
    <property type="project" value="TreeGrafter"/>
</dbReference>
<keyword evidence="7" id="KW-0539">Nucleus</keyword>
<dbReference type="Gene3D" id="3.30.160.60">
    <property type="entry name" value="Classic Zinc Finger"/>
    <property type="match status" value="1"/>
</dbReference>
<protein>
    <submittedName>
        <fullName evidence="11">Zinc finger transcription factor ace1</fullName>
    </submittedName>
</protein>
<dbReference type="InterPro" id="IPR013087">
    <property type="entry name" value="Znf_C2H2_type"/>
</dbReference>
<organism evidence="11 12">
    <name type="scientific">Ophiocordyceps camponoti-floridani</name>
    <dbReference type="NCBI Taxonomy" id="2030778"/>
    <lineage>
        <taxon>Eukaryota</taxon>
        <taxon>Fungi</taxon>
        <taxon>Dikarya</taxon>
        <taxon>Ascomycota</taxon>
        <taxon>Pezizomycotina</taxon>
        <taxon>Sordariomycetes</taxon>
        <taxon>Hypocreomycetidae</taxon>
        <taxon>Hypocreales</taxon>
        <taxon>Ophiocordycipitaceae</taxon>
        <taxon>Ophiocordyceps</taxon>
    </lineage>
</organism>
<dbReference type="PANTHER" id="PTHR46179">
    <property type="entry name" value="ZINC FINGER PROTEIN"/>
    <property type="match status" value="1"/>
</dbReference>
<keyword evidence="12" id="KW-1185">Reference proteome</keyword>
<dbReference type="EMBL" id="JAACLJ010000009">
    <property type="protein sequence ID" value="KAF4581047.1"/>
    <property type="molecule type" value="Genomic_DNA"/>
</dbReference>
<evidence type="ECO:0000256" key="5">
    <source>
        <dbReference type="ARBA" id="ARBA00023015"/>
    </source>
</evidence>
<reference evidence="11 12" key="1">
    <citation type="journal article" date="2020" name="G3 (Bethesda)">
        <title>Genetic Underpinnings of Host Manipulation by Ophiocordyceps as Revealed by Comparative Transcriptomics.</title>
        <authorList>
            <person name="Will I."/>
            <person name="Das B."/>
            <person name="Trinh T."/>
            <person name="Brachmann A."/>
            <person name="Ohm R.A."/>
            <person name="de Bekker C."/>
        </authorList>
    </citation>
    <scope>NUCLEOTIDE SEQUENCE [LARGE SCALE GENOMIC DNA]</scope>
    <source>
        <strain evidence="11 12">EC05</strain>
    </source>
</reference>
<comment type="subcellular location">
    <subcellularLocation>
        <location evidence="1">Nucleus</location>
    </subcellularLocation>
</comment>
<evidence type="ECO:0000313" key="11">
    <source>
        <dbReference type="EMBL" id="KAF4581047.1"/>
    </source>
</evidence>
<proteinExistence type="predicted"/>
<keyword evidence="5" id="KW-0805">Transcription regulation</keyword>
<keyword evidence="2" id="KW-0479">Metal-binding</keyword>
<feature type="region of interest" description="Disordered" evidence="9">
    <location>
        <begin position="97"/>
        <end position="123"/>
    </location>
</feature>
<gene>
    <name evidence="11" type="ORF">GQ602_007184</name>
</gene>
<feature type="region of interest" description="Disordered" evidence="9">
    <location>
        <begin position="144"/>
        <end position="163"/>
    </location>
</feature>
<feature type="region of interest" description="Disordered" evidence="9">
    <location>
        <begin position="190"/>
        <end position="216"/>
    </location>
</feature>
<keyword evidence="6" id="KW-0804">Transcription</keyword>
<evidence type="ECO:0000256" key="3">
    <source>
        <dbReference type="ARBA" id="ARBA00022771"/>
    </source>
</evidence>
<evidence type="ECO:0000256" key="8">
    <source>
        <dbReference type="PROSITE-ProRule" id="PRU00042"/>
    </source>
</evidence>
<evidence type="ECO:0000256" key="1">
    <source>
        <dbReference type="ARBA" id="ARBA00004123"/>
    </source>
</evidence>
<evidence type="ECO:0000259" key="10">
    <source>
        <dbReference type="PROSITE" id="PS50157"/>
    </source>
</evidence>
<evidence type="ECO:0000256" key="6">
    <source>
        <dbReference type="ARBA" id="ARBA00023163"/>
    </source>
</evidence>
<dbReference type="GO" id="GO:0008270">
    <property type="term" value="F:zinc ion binding"/>
    <property type="evidence" value="ECO:0007669"/>
    <property type="project" value="UniProtKB-KW"/>
</dbReference>
<dbReference type="SMART" id="SM00355">
    <property type="entry name" value="ZnF_C2H2"/>
    <property type="match status" value="3"/>
</dbReference>
<comment type="caution">
    <text evidence="11">The sequence shown here is derived from an EMBL/GenBank/DDBJ whole genome shotgun (WGS) entry which is preliminary data.</text>
</comment>
<sequence>MDGERLTGLSHAAPIARCTRLSLRARSRLPNSDRSAVGVPPSFSLHTYPRRRHLPGPGDLRLIMSPFNPRRRPTTPDADDLPKLTMSLRKSATFHSPPVTPIAVTPDDDFNPPSLCRSQTSLDDVVDDNHRRIAMALNDIDETLSQSTRHSSPHKAPPVLKSLQDNSLPFPPCLLHVAGASRSVEPMALDEPWVSRRRQNRRPSDQDSDSGLGSSVASTVDKCAAADKPINPVPALMGSQSQMLPALRQRTYNKIMDRIFRPLLARADLKDFRPVVTEIPRRVQSKDIVCLRDLEKTLIFMAPKAAKTASLYLRFCMSSIRCIQATFEHLPEREQVRPGDRPYTNGYFIDLKEQIVEYGRQLRAAREAGAASDMDFDPNDEVKLFGGVADNGRPAELVRVKKDGTAISMATGQPVDTGKSPVQFKRSLSERHQDDEEIMRSMARRKKNASLEELAPKRCSEPGCHKVFKRPCDLTKHEKTHSRPWKCPAVTCKYHEFGWPTEKEMDRHVNDKHSSAPAMYECMFTNCPYKSKRESNCKQHMEKAHGWHYARSKTNGKKTTPKLANSIQQTPTLGNESTPSTTPAYSAPTPPLDQEFMPRDFSMFPGEADYRAAYGLQGTEAGLLDMGMDNAASAVSYDQYPPYQESSTYILRDEDIYAARVQLPTQAPAVQHHVYNKMMPQQLPIYSALQPSHAQVQQRAPPPQVLACLPFSATTDASAALFSPDSMLDEGFDESYQADGNDFQLFPVEVNRGDDYRPLFESVPSANLGLSQNSQPDIFEQMEQMEWAASGYASFQ</sequence>
<feature type="compositionally biased region" description="Low complexity" evidence="9">
    <location>
        <begin position="577"/>
        <end position="587"/>
    </location>
</feature>
<dbReference type="Proteomes" id="UP000562929">
    <property type="component" value="Unassembled WGS sequence"/>
</dbReference>
<evidence type="ECO:0000256" key="4">
    <source>
        <dbReference type="ARBA" id="ARBA00022833"/>
    </source>
</evidence>